<keyword evidence="2 4" id="KW-0808">Transferase</keyword>
<dbReference type="InterPro" id="IPR011383">
    <property type="entry name" value="N-lys_methylase_SETD6"/>
</dbReference>
<feature type="domain" description="SET" evidence="5">
    <location>
        <begin position="26"/>
        <end position="281"/>
    </location>
</feature>
<dbReference type="PIRSF" id="PIRSF011771">
    <property type="entry name" value="RMS1_SET"/>
    <property type="match status" value="1"/>
</dbReference>
<comment type="subcellular location">
    <subcellularLocation>
        <location evidence="4">Nucleus</location>
    </subcellularLocation>
</comment>
<evidence type="ECO:0000256" key="1">
    <source>
        <dbReference type="ARBA" id="ARBA00022603"/>
    </source>
</evidence>
<comment type="function">
    <text evidence="4">S-adenosyl-L-methionine-dependent protein-lysine N-methyltransferase that monomethylates 60S ribosomal protein L42.</text>
</comment>
<protein>
    <recommendedName>
        <fullName evidence="4">Ribosomal lysine N-methyltransferase 4</fullName>
        <ecNumber evidence="4">2.1.1.-</ecNumber>
    </recommendedName>
</protein>
<accession>A0AA38RLR3</accession>
<dbReference type="EMBL" id="JANBVO010000026">
    <property type="protein sequence ID" value="KAJ9139389.1"/>
    <property type="molecule type" value="Genomic_DNA"/>
</dbReference>
<dbReference type="SUPFAM" id="SSF81822">
    <property type="entry name" value="RuBisCo LSMT C-terminal, substrate-binding domain"/>
    <property type="match status" value="1"/>
</dbReference>
<keyword evidence="3 4" id="KW-0949">S-adenosyl-L-methionine</keyword>
<dbReference type="Pfam" id="PF00856">
    <property type="entry name" value="SET"/>
    <property type="match status" value="1"/>
</dbReference>
<sequence>MEDEYGRRTAAFLAWFKSLPGAYFHPGIEIQDMRSRGAGRGIVATSGIEPDTLLFTIPRKSVICSATSELPHRIPGVFEVDDNLAAGAADDEAPDSSRQQDSWSSLILVLIYEQLLGPVSSWKPYLDVLPAHFTTPMFWTDTDVAGLQASPVVSQIGRDQADAMIRAKILPVIREHEDVFFPTEGGAPGDEEIIALANRMGSTIMAYAFDLERDEDEDDGEGEEGWVEDREGQIMMGMVPMADILNADADFNAHVNHGEDFLTVTSLRRIAAGEEILNYYGPLSNGELLRRYGYVTPKHRRYNLVDLPWELVVSSLRQSVPIEDRLWQKALEQLDPDELEDSFEIERDAGEPDSAGRVSDHVLPAGVPHDLLEQSKALLKAVKKVAPEAVNDRATRDRVMYAAFLAAIDARASQYPTTLEQDEELYRENERTAAVNPRLHMALDVRIGEKMLLREARASAEAKLHEIELERNGAVEPAAKRQRIRP</sequence>
<gene>
    <name evidence="6" type="ORF">NKR23_g7877</name>
</gene>
<dbReference type="InterPro" id="IPR050600">
    <property type="entry name" value="SETD3_SETD6_MTase"/>
</dbReference>
<dbReference type="Proteomes" id="UP001174694">
    <property type="component" value="Unassembled WGS sequence"/>
</dbReference>
<dbReference type="EC" id="2.1.1.-" evidence="4"/>
<dbReference type="GO" id="GO:0016279">
    <property type="term" value="F:protein-lysine N-methyltransferase activity"/>
    <property type="evidence" value="ECO:0007669"/>
    <property type="project" value="UniProtKB-UniRule"/>
</dbReference>
<dbReference type="Gene3D" id="3.90.1410.10">
    <property type="entry name" value="set domain protein methyltransferase, domain 1"/>
    <property type="match status" value="1"/>
</dbReference>
<evidence type="ECO:0000259" key="5">
    <source>
        <dbReference type="PROSITE" id="PS50280"/>
    </source>
</evidence>
<dbReference type="PROSITE" id="PS50280">
    <property type="entry name" value="SET"/>
    <property type="match status" value="1"/>
</dbReference>
<proteinExistence type="inferred from homology"/>
<evidence type="ECO:0000313" key="6">
    <source>
        <dbReference type="EMBL" id="KAJ9139389.1"/>
    </source>
</evidence>
<dbReference type="PANTHER" id="PTHR13271">
    <property type="entry name" value="UNCHARACTERIZED PUTATIVE METHYLTRANSFERASE"/>
    <property type="match status" value="1"/>
</dbReference>
<dbReference type="InterPro" id="IPR036464">
    <property type="entry name" value="Rubisco_LSMT_subst-bd_sf"/>
</dbReference>
<dbReference type="Pfam" id="PF09273">
    <property type="entry name" value="Rubis-subs-bind"/>
    <property type="match status" value="1"/>
</dbReference>
<keyword evidence="7" id="KW-1185">Reference proteome</keyword>
<dbReference type="InterPro" id="IPR001214">
    <property type="entry name" value="SET_dom"/>
</dbReference>
<evidence type="ECO:0000256" key="3">
    <source>
        <dbReference type="ARBA" id="ARBA00022691"/>
    </source>
</evidence>
<dbReference type="FunFam" id="3.90.1410.10:FF:000007">
    <property type="entry name" value="Ribosomal lysine N-methyltransferase 4"/>
    <property type="match status" value="1"/>
</dbReference>
<dbReference type="PANTHER" id="PTHR13271:SF34">
    <property type="entry name" value="N-LYSINE METHYLTRANSFERASE SETD6"/>
    <property type="match status" value="1"/>
</dbReference>
<evidence type="ECO:0000256" key="4">
    <source>
        <dbReference type="PIRNR" id="PIRNR011771"/>
    </source>
</evidence>
<dbReference type="GO" id="GO:0032259">
    <property type="term" value="P:methylation"/>
    <property type="evidence" value="ECO:0007669"/>
    <property type="project" value="UniProtKB-KW"/>
</dbReference>
<keyword evidence="1 4" id="KW-0489">Methyltransferase</keyword>
<dbReference type="InterPro" id="IPR015353">
    <property type="entry name" value="Rubisco_LSMT_subst-bd"/>
</dbReference>
<keyword evidence="4" id="KW-0539">Nucleus</keyword>
<reference evidence="6" key="1">
    <citation type="submission" date="2022-07" db="EMBL/GenBank/DDBJ databases">
        <title>Fungi with potential for degradation of polypropylene.</title>
        <authorList>
            <person name="Gostincar C."/>
        </authorList>
    </citation>
    <scope>NUCLEOTIDE SEQUENCE</scope>
    <source>
        <strain evidence="6">EXF-13308</strain>
    </source>
</reference>
<evidence type="ECO:0000256" key="2">
    <source>
        <dbReference type="ARBA" id="ARBA00022679"/>
    </source>
</evidence>
<dbReference type="Gene3D" id="3.90.1420.10">
    <property type="entry name" value="Rubisco LSMT, substrate-binding domain"/>
    <property type="match status" value="1"/>
</dbReference>
<dbReference type="InterPro" id="IPR046341">
    <property type="entry name" value="SET_dom_sf"/>
</dbReference>
<dbReference type="AlphaFoldDB" id="A0AA38RLR3"/>
<dbReference type="SUPFAM" id="SSF82199">
    <property type="entry name" value="SET domain"/>
    <property type="match status" value="1"/>
</dbReference>
<organism evidence="6 7">
    <name type="scientific">Pleurostoma richardsiae</name>
    <dbReference type="NCBI Taxonomy" id="41990"/>
    <lineage>
        <taxon>Eukaryota</taxon>
        <taxon>Fungi</taxon>
        <taxon>Dikarya</taxon>
        <taxon>Ascomycota</taxon>
        <taxon>Pezizomycotina</taxon>
        <taxon>Sordariomycetes</taxon>
        <taxon>Sordariomycetidae</taxon>
        <taxon>Calosphaeriales</taxon>
        <taxon>Pleurostomataceae</taxon>
        <taxon>Pleurostoma</taxon>
    </lineage>
</organism>
<dbReference type="GO" id="GO:0005634">
    <property type="term" value="C:nucleus"/>
    <property type="evidence" value="ECO:0007669"/>
    <property type="project" value="UniProtKB-SubCell"/>
</dbReference>
<comment type="caution">
    <text evidence="6">The sequence shown here is derived from an EMBL/GenBank/DDBJ whole genome shotgun (WGS) entry which is preliminary data.</text>
</comment>
<comment type="similarity">
    <text evidence="4">Belongs to the class V-like SAM-binding methyltransferase superfamily. Histone-lysine methyltransferase family. SETD6 subfamily.</text>
</comment>
<name>A0AA38RLR3_9PEZI</name>
<evidence type="ECO:0000313" key="7">
    <source>
        <dbReference type="Proteomes" id="UP001174694"/>
    </source>
</evidence>